<dbReference type="KEGG" id="ock:EXM22_01625"/>
<evidence type="ECO:0000313" key="1">
    <source>
        <dbReference type="EMBL" id="QEN06753.1"/>
    </source>
</evidence>
<evidence type="ECO:0000313" key="2">
    <source>
        <dbReference type="Proteomes" id="UP000324209"/>
    </source>
</evidence>
<accession>A0A5C1QF63</accession>
<proteinExistence type="predicted"/>
<dbReference type="Pfam" id="PF09929">
    <property type="entry name" value="DUF2161"/>
    <property type="match status" value="1"/>
</dbReference>
<keyword evidence="2" id="KW-1185">Reference proteome</keyword>
<dbReference type="Proteomes" id="UP000324209">
    <property type="component" value="Chromosome"/>
</dbReference>
<organism evidence="1 2">
    <name type="scientific">Oceanispirochaeta crateris</name>
    <dbReference type="NCBI Taxonomy" id="2518645"/>
    <lineage>
        <taxon>Bacteria</taxon>
        <taxon>Pseudomonadati</taxon>
        <taxon>Spirochaetota</taxon>
        <taxon>Spirochaetia</taxon>
        <taxon>Spirochaetales</taxon>
        <taxon>Spirochaetaceae</taxon>
        <taxon>Oceanispirochaeta</taxon>
    </lineage>
</organism>
<protein>
    <submittedName>
        <fullName evidence="1">Uncharacterized protein</fullName>
    </submittedName>
</protein>
<dbReference type="AlphaFoldDB" id="A0A5C1QF63"/>
<reference evidence="1 2" key="1">
    <citation type="submission" date="2019-02" db="EMBL/GenBank/DDBJ databases">
        <title>Complete Genome Sequence and Methylome Analysis of free living Spirochaetas.</title>
        <authorList>
            <person name="Fomenkov A."/>
            <person name="Dubinina G."/>
            <person name="Leshcheva N."/>
            <person name="Mikheeva N."/>
            <person name="Grabovich M."/>
            <person name="Vincze T."/>
            <person name="Roberts R.J."/>
        </authorList>
    </citation>
    <scope>NUCLEOTIDE SEQUENCE [LARGE SCALE GENOMIC DNA]</scope>
    <source>
        <strain evidence="1 2">K2</strain>
    </source>
</reference>
<dbReference type="EMBL" id="CP036150">
    <property type="protein sequence ID" value="QEN06753.1"/>
    <property type="molecule type" value="Genomic_DNA"/>
</dbReference>
<dbReference type="OrthoDB" id="9795163at2"/>
<dbReference type="InterPro" id="IPR018679">
    <property type="entry name" value="DUF2161"/>
</dbReference>
<name>A0A5C1QF63_9SPIO</name>
<sequence>MKSTTQVYGMTLDFIWPYWEGSEVCLRQGKRKKRMLIKESDLYDPLKTYLEHQGYTIGAEIQDCDLIAIKADEMIIIELKTRVSVDLLIQAARRKDISDAVYIAVPLPVGKKDLPKSRGLKNLLRKLEVGLILVRFMKTKTRVDVVLHPRPYEKRMRPGKQASILREVDGRYGEFNKGGIPSTEERITAYKQEAIRIALLLREKGDSSPKDLRSCSARPDKIQAILAQNHYGWFDRVSRGLYRINPAGCEALDRYEDLQPDLMAIFREHVS</sequence>
<gene>
    <name evidence="1" type="ORF">EXM22_01625</name>
</gene>